<dbReference type="PROSITE" id="PS50893">
    <property type="entry name" value="ABC_TRANSPORTER_2"/>
    <property type="match status" value="1"/>
</dbReference>
<organism evidence="7 8">
    <name type="scientific">Aureimonas ureilytica</name>
    <dbReference type="NCBI Taxonomy" id="401562"/>
    <lineage>
        <taxon>Bacteria</taxon>
        <taxon>Pseudomonadati</taxon>
        <taxon>Pseudomonadota</taxon>
        <taxon>Alphaproteobacteria</taxon>
        <taxon>Hyphomicrobiales</taxon>
        <taxon>Aurantimonadaceae</taxon>
        <taxon>Aureimonas</taxon>
    </lineage>
</organism>
<evidence type="ECO:0000259" key="6">
    <source>
        <dbReference type="PROSITE" id="PS50893"/>
    </source>
</evidence>
<dbReference type="Pfam" id="PF00005">
    <property type="entry name" value="ABC_tran"/>
    <property type="match status" value="1"/>
</dbReference>
<dbReference type="PANTHER" id="PTHR42781">
    <property type="entry name" value="SPERMIDINE/PUTRESCINE IMPORT ATP-BINDING PROTEIN POTA"/>
    <property type="match status" value="1"/>
</dbReference>
<dbReference type="PANTHER" id="PTHR42781:SF4">
    <property type="entry name" value="SPERMIDINE_PUTRESCINE IMPORT ATP-BINDING PROTEIN POTA"/>
    <property type="match status" value="1"/>
</dbReference>
<keyword evidence="3" id="KW-0813">Transport</keyword>
<dbReference type="FunFam" id="3.40.50.300:FF:000042">
    <property type="entry name" value="Maltose/maltodextrin ABC transporter, ATP-binding protein"/>
    <property type="match status" value="1"/>
</dbReference>
<evidence type="ECO:0000256" key="3">
    <source>
        <dbReference type="ARBA" id="ARBA00022448"/>
    </source>
</evidence>
<dbReference type="PROSITE" id="PS00211">
    <property type="entry name" value="ABC_TRANSPORTER_1"/>
    <property type="match status" value="1"/>
</dbReference>
<sequence length="365" mass="39227">MTSSEPSRTAAAPQGAGYLSLRRLTRRYERFTAVDDLDLDVAKGELVAFLGPSGCGKTTSLRMIAGLVPASSGRISVDGRDLTDVPPHRRDMGLVFQSYALFPHMDIAANVAFGLEMRKVAKADAAARVAEAIAMVRLTGRERHRPAQLSGGQQQRVALARALVIRPSILLLDEPLSNLDAKLRDEMRNEIRDIQKKLGITAIFVTHDQVEALTICDKVVVMNQGRLEQIGTPHEIYEQPRSAFVAGFVGRINRLSGRASGGLAQTAGINISAPGLSGEVDVMVRPHRIAVSTTALPPSDDASYRVSGTIMRSTFAGDLLEYEVSVGGSSVRAETVSRSGEALLPPGTPVTLSWDRRDTLVYGAA</sequence>
<dbReference type="InterPro" id="IPR050093">
    <property type="entry name" value="ABC_SmlMolc_Importer"/>
</dbReference>
<dbReference type="AlphaFoldDB" id="A0A175RKQ2"/>
<dbReference type="Gene3D" id="3.40.50.300">
    <property type="entry name" value="P-loop containing nucleotide triphosphate hydrolases"/>
    <property type="match status" value="1"/>
</dbReference>
<evidence type="ECO:0000256" key="2">
    <source>
        <dbReference type="ARBA" id="ARBA00005417"/>
    </source>
</evidence>
<comment type="caution">
    <text evidence="7">The sequence shown here is derived from an EMBL/GenBank/DDBJ whole genome shotgun (WGS) entry which is preliminary data.</text>
</comment>
<evidence type="ECO:0000313" key="7">
    <source>
        <dbReference type="EMBL" id="KTR03544.1"/>
    </source>
</evidence>
<protein>
    <submittedName>
        <fullName evidence="7">Spermidine/putrescine ABC transporter ATP-binding protein</fullName>
    </submittedName>
</protein>
<evidence type="ECO:0000256" key="5">
    <source>
        <dbReference type="ARBA" id="ARBA00022840"/>
    </source>
</evidence>
<dbReference type="RefSeq" id="WP_058601730.1">
    <property type="nucleotide sequence ID" value="NZ_LDQA01000052.1"/>
</dbReference>
<dbReference type="GO" id="GO:0043190">
    <property type="term" value="C:ATP-binding cassette (ABC) transporter complex"/>
    <property type="evidence" value="ECO:0007669"/>
    <property type="project" value="InterPro"/>
</dbReference>
<dbReference type="SMART" id="SM00382">
    <property type="entry name" value="AAA"/>
    <property type="match status" value="1"/>
</dbReference>
<keyword evidence="4" id="KW-0547">Nucleotide-binding</keyword>
<dbReference type="GO" id="GO:0140359">
    <property type="term" value="F:ABC-type transporter activity"/>
    <property type="evidence" value="ECO:0007669"/>
    <property type="project" value="UniProtKB-ARBA"/>
</dbReference>
<dbReference type="InterPro" id="IPR003439">
    <property type="entry name" value="ABC_transporter-like_ATP-bd"/>
</dbReference>
<evidence type="ECO:0000256" key="1">
    <source>
        <dbReference type="ARBA" id="ARBA00004417"/>
    </source>
</evidence>
<dbReference type="PATRIC" id="fig|401562.4.peg.3597"/>
<dbReference type="InterPro" id="IPR003593">
    <property type="entry name" value="AAA+_ATPase"/>
</dbReference>
<dbReference type="Proteomes" id="UP000078529">
    <property type="component" value="Unassembled WGS sequence"/>
</dbReference>
<dbReference type="InterPro" id="IPR013611">
    <property type="entry name" value="Transp-assoc_OB_typ2"/>
</dbReference>
<name>A0A175RKQ2_9HYPH</name>
<accession>A0A175RKQ2</accession>
<dbReference type="InterPro" id="IPR027417">
    <property type="entry name" value="P-loop_NTPase"/>
</dbReference>
<dbReference type="InterPro" id="IPR008995">
    <property type="entry name" value="Mo/tungstate-bd_C_term_dom"/>
</dbReference>
<comment type="subcellular location">
    <subcellularLocation>
        <location evidence="1">Cell inner membrane</location>
        <topology evidence="1">Peripheral membrane protein</topology>
    </subcellularLocation>
</comment>
<dbReference type="EMBL" id="LDQA01000052">
    <property type="protein sequence ID" value="KTR03544.1"/>
    <property type="molecule type" value="Genomic_DNA"/>
</dbReference>
<feature type="domain" description="ABC transporter" evidence="6">
    <location>
        <begin position="19"/>
        <end position="249"/>
    </location>
</feature>
<keyword evidence="5 7" id="KW-0067">ATP-binding</keyword>
<dbReference type="Pfam" id="PF08402">
    <property type="entry name" value="TOBE_2"/>
    <property type="match status" value="1"/>
</dbReference>
<reference evidence="7 8" key="1">
    <citation type="journal article" date="2016" name="Front. Microbiol.">
        <title>Genomic Resource of Rice Seed Associated Bacteria.</title>
        <authorList>
            <person name="Midha S."/>
            <person name="Bansal K."/>
            <person name="Sharma S."/>
            <person name="Kumar N."/>
            <person name="Patil P.P."/>
            <person name="Chaudhry V."/>
            <person name="Patil P.B."/>
        </authorList>
    </citation>
    <scope>NUCLEOTIDE SEQUENCE [LARGE SCALE GENOMIC DNA]</scope>
    <source>
        <strain evidence="7 8">NS365</strain>
    </source>
</reference>
<dbReference type="GO" id="GO:0005524">
    <property type="term" value="F:ATP binding"/>
    <property type="evidence" value="ECO:0007669"/>
    <property type="project" value="UniProtKB-KW"/>
</dbReference>
<gene>
    <name evidence="7" type="ORF">NS365_18310</name>
</gene>
<comment type="similarity">
    <text evidence="2">Belongs to the ABC transporter superfamily.</text>
</comment>
<evidence type="ECO:0000256" key="4">
    <source>
        <dbReference type="ARBA" id="ARBA00022741"/>
    </source>
</evidence>
<keyword evidence="8" id="KW-1185">Reference proteome</keyword>
<dbReference type="SUPFAM" id="SSF52540">
    <property type="entry name" value="P-loop containing nucleoside triphosphate hydrolases"/>
    <property type="match status" value="1"/>
</dbReference>
<dbReference type="GO" id="GO:0016887">
    <property type="term" value="F:ATP hydrolysis activity"/>
    <property type="evidence" value="ECO:0007669"/>
    <property type="project" value="InterPro"/>
</dbReference>
<dbReference type="InterPro" id="IPR017871">
    <property type="entry name" value="ABC_transporter-like_CS"/>
</dbReference>
<evidence type="ECO:0000313" key="8">
    <source>
        <dbReference type="Proteomes" id="UP000078529"/>
    </source>
</evidence>
<dbReference type="SUPFAM" id="SSF50331">
    <property type="entry name" value="MOP-like"/>
    <property type="match status" value="1"/>
</dbReference>
<proteinExistence type="inferred from homology"/>